<keyword evidence="2" id="KW-1185">Reference proteome</keyword>
<name>A0ABD1U7I1_9LAMI</name>
<gene>
    <name evidence="1" type="ORF">Fot_24902</name>
</gene>
<evidence type="ECO:0000313" key="1">
    <source>
        <dbReference type="EMBL" id="KAL2520979.1"/>
    </source>
</evidence>
<dbReference type="EMBL" id="JBFOLJ010000007">
    <property type="protein sequence ID" value="KAL2520979.1"/>
    <property type="molecule type" value="Genomic_DNA"/>
</dbReference>
<dbReference type="AlphaFoldDB" id="A0ABD1U7I1"/>
<proteinExistence type="predicted"/>
<sequence length="115" mass="13062">MAMRKNRSRFVGEILRLSHSAPTHRIRGYGIGYQGGIVEMLFKFMCCVDEESDHATRIRTKAKKIAVSIPDAFFDKQMGNISMLVYYNSEWDQSRSYNDYSVVLLASKISLIGSG</sequence>
<organism evidence="1 2">
    <name type="scientific">Forsythia ovata</name>
    <dbReference type="NCBI Taxonomy" id="205694"/>
    <lineage>
        <taxon>Eukaryota</taxon>
        <taxon>Viridiplantae</taxon>
        <taxon>Streptophyta</taxon>
        <taxon>Embryophyta</taxon>
        <taxon>Tracheophyta</taxon>
        <taxon>Spermatophyta</taxon>
        <taxon>Magnoliopsida</taxon>
        <taxon>eudicotyledons</taxon>
        <taxon>Gunneridae</taxon>
        <taxon>Pentapetalae</taxon>
        <taxon>asterids</taxon>
        <taxon>lamiids</taxon>
        <taxon>Lamiales</taxon>
        <taxon>Oleaceae</taxon>
        <taxon>Forsythieae</taxon>
        <taxon>Forsythia</taxon>
    </lineage>
</organism>
<evidence type="ECO:0000313" key="2">
    <source>
        <dbReference type="Proteomes" id="UP001604277"/>
    </source>
</evidence>
<protein>
    <submittedName>
        <fullName evidence="1">Uncharacterized protein</fullName>
    </submittedName>
</protein>
<accession>A0ABD1U7I1</accession>
<reference evidence="2" key="1">
    <citation type="submission" date="2024-07" db="EMBL/GenBank/DDBJ databases">
        <title>Two chromosome-level genome assemblies of Korean endemic species Abeliophyllum distichum and Forsythia ovata (Oleaceae).</title>
        <authorList>
            <person name="Jang H."/>
        </authorList>
    </citation>
    <scope>NUCLEOTIDE SEQUENCE [LARGE SCALE GENOMIC DNA]</scope>
</reference>
<dbReference type="Proteomes" id="UP001604277">
    <property type="component" value="Unassembled WGS sequence"/>
</dbReference>
<comment type="caution">
    <text evidence="1">The sequence shown here is derived from an EMBL/GenBank/DDBJ whole genome shotgun (WGS) entry which is preliminary data.</text>
</comment>